<keyword evidence="6 7" id="KW-0472">Membrane</keyword>
<dbReference type="GO" id="GO:0055085">
    <property type="term" value="P:transmembrane transport"/>
    <property type="evidence" value="ECO:0007669"/>
    <property type="project" value="InterPro"/>
</dbReference>
<evidence type="ECO:0000256" key="6">
    <source>
        <dbReference type="ARBA" id="ARBA00023136"/>
    </source>
</evidence>
<dbReference type="AlphaFoldDB" id="A0A0V8INF4"/>
<dbReference type="RefSeq" id="WP_058268372.1">
    <property type="nucleotide sequence ID" value="NZ_FMAZ01000004.1"/>
</dbReference>
<keyword evidence="5 7" id="KW-1133">Transmembrane helix</keyword>
<dbReference type="InterPro" id="IPR004776">
    <property type="entry name" value="Mem_transp_PIN-like"/>
</dbReference>
<feature type="transmembrane region" description="Helical" evidence="7">
    <location>
        <begin position="6"/>
        <end position="22"/>
    </location>
</feature>
<protein>
    <submittedName>
        <fullName evidence="8">Permease</fullName>
    </submittedName>
</protein>
<evidence type="ECO:0000313" key="8">
    <source>
        <dbReference type="EMBL" id="KSU76080.1"/>
    </source>
</evidence>
<dbReference type="EMBL" id="LNQM01000004">
    <property type="protein sequence ID" value="KSU76080.1"/>
    <property type="molecule type" value="Genomic_DNA"/>
</dbReference>
<dbReference type="GO" id="GO:0016020">
    <property type="term" value="C:membrane"/>
    <property type="evidence" value="ECO:0007669"/>
    <property type="project" value="UniProtKB-SubCell"/>
</dbReference>
<gene>
    <name evidence="8" type="ORF">AS031_11995</name>
</gene>
<evidence type="ECO:0000256" key="3">
    <source>
        <dbReference type="ARBA" id="ARBA00022475"/>
    </source>
</evidence>
<feature type="transmembrane region" description="Helical" evidence="7">
    <location>
        <begin position="122"/>
        <end position="142"/>
    </location>
</feature>
<evidence type="ECO:0000313" key="9">
    <source>
        <dbReference type="Proteomes" id="UP000053199"/>
    </source>
</evidence>
<feature type="transmembrane region" description="Helical" evidence="7">
    <location>
        <begin position="34"/>
        <end position="53"/>
    </location>
</feature>
<feature type="transmembrane region" description="Helical" evidence="7">
    <location>
        <begin position="193"/>
        <end position="213"/>
    </location>
</feature>
<evidence type="ECO:0000256" key="5">
    <source>
        <dbReference type="ARBA" id="ARBA00022989"/>
    </source>
</evidence>
<dbReference type="STRING" id="993070.AS031_11995"/>
<accession>A0A0V8INF4</accession>
<evidence type="ECO:0000256" key="7">
    <source>
        <dbReference type="SAM" id="Phobius"/>
    </source>
</evidence>
<feature type="transmembrane region" description="Helical" evidence="7">
    <location>
        <begin position="287"/>
        <end position="306"/>
    </location>
</feature>
<comment type="caution">
    <text evidence="8">The sequence shown here is derived from an EMBL/GenBank/DDBJ whole genome shotgun (WGS) entry which is preliminary data.</text>
</comment>
<dbReference type="PANTHER" id="PTHR36838">
    <property type="entry name" value="AUXIN EFFLUX CARRIER FAMILY PROTEIN"/>
    <property type="match status" value="1"/>
</dbReference>
<keyword evidence="3" id="KW-1003">Cell membrane</keyword>
<organism evidence="8 9">
    <name type="scientific">Pseudarthrobacter enclensis</name>
    <dbReference type="NCBI Taxonomy" id="993070"/>
    <lineage>
        <taxon>Bacteria</taxon>
        <taxon>Bacillati</taxon>
        <taxon>Actinomycetota</taxon>
        <taxon>Actinomycetes</taxon>
        <taxon>Micrococcales</taxon>
        <taxon>Micrococcaceae</taxon>
        <taxon>Pseudarthrobacter</taxon>
    </lineage>
</organism>
<comment type="subcellular location">
    <subcellularLocation>
        <location evidence="1">Membrane</location>
        <topology evidence="1">Multi-pass membrane protein</topology>
    </subcellularLocation>
</comment>
<feature type="transmembrane region" description="Helical" evidence="7">
    <location>
        <begin position="65"/>
        <end position="88"/>
    </location>
</feature>
<proteinExistence type="predicted"/>
<feature type="transmembrane region" description="Helical" evidence="7">
    <location>
        <begin position="225"/>
        <end position="244"/>
    </location>
</feature>
<dbReference type="PANTHER" id="PTHR36838:SF3">
    <property type="entry name" value="TRANSPORTER AUXIN EFFLUX CARRIER EC FAMILY"/>
    <property type="match status" value="1"/>
</dbReference>
<keyword evidence="9" id="KW-1185">Reference proteome</keyword>
<dbReference type="Proteomes" id="UP000053199">
    <property type="component" value="Unassembled WGS sequence"/>
</dbReference>
<keyword evidence="2" id="KW-0813">Transport</keyword>
<feature type="transmembrane region" description="Helical" evidence="7">
    <location>
        <begin position="256"/>
        <end position="275"/>
    </location>
</feature>
<evidence type="ECO:0000256" key="1">
    <source>
        <dbReference type="ARBA" id="ARBA00004141"/>
    </source>
</evidence>
<sequence length="307" mass="32219">MDGVLKGFFVVGVVMLVGYILGRTNALGPQGTKVLSSLTFLVGLPSLMFSMIATRHITEVLSETGLISVLTATAMMAVFALVGALARWGVRRTTIGALATGIVNSTNLGVPLSQYVMGSATYVTPIMLFQLAVVTPIALTILDLTNPEGTKPSVRRILATPFRNPVTVAAILGIVVSGAGIEIPELVLDPLKLIAQVTVPLMLIIFGMSLHGLSPRASSSESAPTALAVVLKSAIQPALAWVLARYVFHLDDFNTFVVTACAILPTGQNVVLYAVRYRVGQSLAQTTAVITSALAVPLLLGAAWLLN</sequence>
<reference evidence="8 9" key="1">
    <citation type="journal article" date="2014" name="Arch. Microbiol.">
        <title>Arthrobacter enclensis sp. nov., isolated from sediment sample.</title>
        <authorList>
            <person name="Dastager S.G."/>
            <person name="Liu Q."/>
            <person name="Tang S.K."/>
            <person name="Krishnamurthi S."/>
            <person name="Lee J.C."/>
            <person name="Li W.J."/>
        </authorList>
    </citation>
    <scope>NUCLEOTIDE SEQUENCE [LARGE SCALE GENOMIC DNA]</scope>
    <source>
        <strain evidence="8 9">NIO-1008</strain>
    </source>
</reference>
<keyword evidence="4 7" id="KW-0812">Transmembrane</keyword>
<evidence type="ECO:0000256" key="4">
    <source>
        <dbReference type="ARBA" id="ARBA00022692"/>
    </source>
</evidence>
<dbReference type="OrthoDB" id="5405318at2"/>
<dbReference type="Pfam" id="PF03547">
    <property type="entry name" value="Mem_trans"/>
    <property type="match status" value="1"/>
</dbReference>
<feature type="transmembrane region" description="Helical" evidence="7">
    <location>
        <begin position="162"/>
        <end position="181"/>
    </location>
</feature>
<evidence type="ECO:0000256" key="2">
    <source>
        <dbReference type="ARBA" id="ARBA00022448"/>
    </source>
</evidence>
<name>A0A0V8INF4_9MICC</name>